<feature type="region of interest" description="Disordered" evidence="2">
    <location>
        <begin position="396"/>
        <end position="419"/>
    </location>
</feature>
<dbReference type="SMART" id="SM00356">
    <property type="entry name" value="ZnF_C3H1"/>
    <property type="match status" value="3"/>
</dbReference>
<organism evidence="4 5">
    <name type="scientific">Trichodelitschia bisporula</name>
    <dbReference type="NCBI Taxonomy" id="703511"/>
    <lineage>
        <taxon>Eukaryota</taxon>
        <taxon>Fungi</taxon>
        <taxon>Dikarya</taxon>
        <taxon>Ascomycota</taxon>
        <taxon>Pezizomycotina</taxon>
        <taxon>Dothideomycetes</taxon>
        <taxon>Dothideomycetes incertae sedis</taxon>
        <taxon>Phaeotrichales</taxon>
        <taxon>Phaeotrichaceae</taxon>
        <taxon>Trichodelitschia</taxon>
    </lineage>
</organism>
<dbReference type="Gene3D" id="4.10.1000.10">
    <property type="entry name" value="Zinc finger, CCCH-type"/>
    <property type="match status" value="1"/>
</dbReference>
<evidence type="ECO:0000313" key="5">
    <source>
        <dbReference type="Proteomes" id="UP000799640"/>
    </source>
</evidence>
<reference evidence="4" key="1">
    <citation type="journal article" date="2020" name="Stud. Mycol.">
        <title>101 Dothideomycetes genomes: a test case for predicting lifestyles and emergence of pathogens.</title>
        <authorList>
            <person name="Haridas S."/>
            <person name="Albert R."/>
            <person name="Binder M."/>
            <person name="Bloem J."/>
            <person name="Labutti K."/>
            <person name="Salamov A."/>
            <person name="Andreopoulos B."/>
            <person name="Baker S."/>
            <person name="Barry K."/>
            <person name="Bills G."/>
            <person name="Bluhm B."/>
            <person name="Cannon C."/>
            <person name="Castanera R."/>
            <person name="Culley D."/>
            <person name="Daum C."/>
            <person name="Ezra D."/>
            <person name="Gonzalez J."/>
            <person name="Henrissat B."/>
            <person name="Kuo A."/>
            <person name="Liang C."/>
            <person name="Lipzen A."/>
            <person name="Lutzoni F."/>
            <person name="Magnuson J."/>
            <person name="Mondo S."/>
            <person name="Nolan M."/>
            <person name="Ohm R."/>
            <person name="Pangilinan J."/>
            <person name="Park H.-J."/>
            <person name="Ramirez L."/>
            <person name="Alfaro M."/>
            <person name="Sun H."/>
            <person name="Tritt A."/>
            <person name="Yoshinaga Y."/>
            <person name="Zwiers L.-H."/>
            <person name="Turgeon B."/>
            <person name="Goodwin S."/>
            <person name="Spatafora J."/>
            <person name="Crous P."/>
            <person name="Grigoriev I."/>
        </authorList>
    </citation>
    <scope>NUCLEOTIDE SEQUENCE</scope>
    <source>
        <strain evidence="4">CBS 262.69</strain>
    </source>
</reference>
<dbReference type="Proteomes" id="UP000799640">
    <property type="component" value="Unassembled WGS sequence"/>
</dbReference>
<name>A0A6G1I6M2_9PEZI</name>
<dbReference type="GO" id="GO:0008270">
    <property type="term" value="F:zinc ion binding"/>
    <property type="evidence" value="ECO:0007669"/>
    <property type="project" value="UniProtKB-KW"/>
</dbReference>
<evidence type="ECO:0000256" key="2">
    <source>
        <dbReference type="SAM" id="MobiDB-lite"/>
    </source>
</evidence>
<feature type="zinc finger region" description="C3H1-type" evidence="1">
    <location>
        <begin position="203"/>
        <end position="234"/>
    </location>
</feature>
<gene>
    <name evidence="4" type="ORF">EJ06DRAFT_554162</name>
</gene>
<feature type="domain" description="C3H1-type" evidence="3">
    <location>
        <begin position="203"/>
        <end position="234"/>
    </location>
</feature>
<evidence type="ECO:0000313" key="4">
    <source>
        <dbReference type="EMBL" id="KAF2403948.1"/>
    </source>
</evidence>
<feature type="compositionally biased region" description="Polar residues" evidence="2">
    <location>
        <begin position="342"/>
        <end position="354"/>
    </location>
</feature>
<dbReference type="InterPro" id="IPR000571">
    <property type="entry name" value="Znf_CCCH"/>
</dbReference>
<sequence length="461" mass="49813">MNQVNSGAPAGFGGDDGQERYCGYWLQFGVCSYQGRCGNQHEVPSVQKLLEIGFSEVPERLYEHFGLSPSGTALGTLFPTILLGVPAPTEVAGSGPIIVANTVTNSTERHRRKVYCTFWLNTSQCRYESDLAGCRYLHKVPSVQTLRDLGVARVPRWLFAHYGLDRKGGARGTRFPLIEAGVPAPSEVAGFVPITTTGNDKKPRPKTYCRHWLKHNACRYALEPAGCRHLHEIPTTQTLFQQGFDWVPRRLHEHYGLDDRGRAYGTLFPMLVGGELAPNERATGVSHGNETAPQTDVPGSTNTAAQESVNTATGNGDDTSDSASDLDDAPAPQVPNVAPDLTATNSQHDPGNSANDKHDSDTHLEEVLPETHRQLEALGSPVADPVTTAEVKATAPAIANTSTETTPAVASPSAETNNTPYVIPRERREAVGQFVSAIIGYHWTVPDSVPDGSEDTKAEQQ</sequence>
<feature type="compositionally biased region" description="Polar residues" evidence="2">
    <location>
        <begin position="286"/>
        <end position="316"/>
    </location>
</feature>
<dbReference type="EMBL" id="ML996689">
    <property type="protein sequence ID" value="KAF2403948.1"/>
    <property type="molecule type" value="Genomic_DNA"/>
</dbReference>
<feature type="compositionally biased region" description="Acidic residues" evidence="2">
    <location>
        <begin position="318"/>
        <end position="328"/>
    </location>
</feature>
<keyword evidence="1" id="KW-0479">Metal-binding</keyword>
<dbReference type="PROSITE" id="PS50103">
    <property type="entry name" value="ZF_C3H1"/>
    <property type="match status" value="3"/>
</dbReference>
<evidence type="ECO:0000256" key="1">
    <source>
        <dbReference type="PROSITE-ProRule" id="PRU00723"/>
    </source>
</evidence>
<feature type="zinc finger region" description="C3H1-type" evidence="1">
    <location>
        <begin position="111"/>
        <end position="141"/>
    </location>
</feature>
<keyword evidence="1" id="KW-0862">Zinc</keyword>
<proteinExistence type="predicted"/>
<protein>
    <recommendedName>
        <fullName evidence="3">C3H1-type domain-containing protein</fullName>
    </recommendedName>
</protein>
<keyword evidence="1" id="KW-0863">Zinc-finger</keyword>
<accession>A0A6G1I6M2</accession>
<feature type="compositionally biased region" description="Polar residues" evidence="2">
    <location>
        <begin position="399"/>
        <end position="419"/>
    </location>
</feature>
<feature type="zinc finger region" description="C3H1-type" evidence="1">
    <location>
        <begin position="16"/>
        <end position="44"/>
    </location>
</feature>
<feature type="domain" description="C3H1-type" evidence="3">
    <location>
        <begin position="111"/>
        <end position="141"/>
    </location>
</feature>
<feature type="region of interest" description="Disordered" evidence="2">
    <location>
        <begin position="279"/>
        <end position="362"/>
    </location>
</feature>
<feature type="domain" description="C3H1-type" evidence="3">
    <location>
        <begin position="16"/>
        <end position="44"/>
    </location>
</feature>
<dbReference type="AlphaFoldDB" id="A0A6G1I6M2"/>
<dbReference type="OrthoDB" id="5355510at2759"/>
<keyword evidence="5" id="KW-1185">Reference proteome</keyword>
<evidence type="ECO:0000259" key="3">
    <source>
        <dbReference type="PROSITE" id="PS50103"/>
    </source>
</evidence>